<dbReference type="Gene3D" id="2.40.170.20">
    <property type="entry name" value="TonB-dependent receptor, beta-barrel domain"/>
    <property type="match status" value="1"/>
</dbReference>
<proteinExistence type="inferred from homology"/>
<dbReference type="InterPro" id="IPR037066">
    <property type="entry name" value="Plug_dom_sf"/>
</dbReference>
<feature type="domain" description="TonB-dependent receptor plug" evidence="9">
    <location>
        <begin position="140"/>
        <end position="213"/>
    </location>
</feature>
<evidence type="ECO:0000313" key="12">
    <source>
        <dbReference type="Proteomes" id="UP000002875"/>
    </source>
</evidence>
<dbReference type="InterPro" id="IPR041700">
    <property type="entry name" value="OMP_b-brl_3"/>
</dbReference>
<evidence type="ECO:0000256" key="5">
    <source>
        <dbReference type="ARBA" id="ARBA00023136"/>
    </source>
</evidence>
<comment type="similarity">
    <text evidence="7">Belongs to the TonB-dependent receptor family.</text>
</comment>
<comment type="subcellular location">
    <subcellularLocation>
        <location evidence="1 7">Cell outer membrane</location>
        <topology evidence="1 7">Multi-pass membrane protein</topology>
    </subcellularLocation>
</comment>
<evidence type="ECO:0000256" key="7">
    <source>
        <dbReference type="PROSITE-ProRule" id="PRU01360"/>
    </source>
</evidence>
<keyword evidence="12" id="KW-1185">Reference proteome</keyword>
<dbReference type="Pfam" id="PF07715">
    <property type="entry name" value="Plug"/>
    <property type="match status" value="1"/>
</dbReference>
<evidence type="ECO:0000313" key="11">
    <source>
        <dbReference type="EMBL" id="AFK05565.1"/>
    </source>
</evidence>
<evidence type="ECO:0000256" key="8">
    <source>
        <dbReference type="SAM" id="SignalP"/>
    </source>
</evidence>
<feature type="signal peptide" evidence="8">
    <location>
        <begin position="1"/>
        <end position="19"/>
    </location>
</feature>
<keyword evidence="11" id="KW-0675">Receptor</keyword>
<feature type="domain" description="Outer membrane protein beta-barrel" evidence="10">
    <location>
        <begin position="369"/>
        <end position="776"/>
    </location>
</feature>
<dbReference type="InterPro" id="IPR008969">
    <property type="entry name" value="CarboxyPept-like_regulatory"/>
</dbReference>
<evidence type="ECO:0000256" key="1">
    <source>
        <dbReference type="ARBA" id="ARBA00004571"/>
    </source>
</evidence>
<keyword evidence="2 7" id="KW-0813">Transport</keyword>
<dbReference type="Pfam" id="PF13715">
    <property type="entry name" value="CarbopepD_reg_2"/>
    <property type="match status" value="1"/>
</dbReference>
<dbReference type="PROSITE" id="PS52016">
    <property type="entry name" value="TONB_DEPENDENT_REC_3"/>
    <property type="match status" value="1"/>
</dbReference>
<dbReference type="InterPro" id="IPR012910">
    <property type="entry name" value="Plug_dom"/>
</dbReference>
<evidence type="ECO:0000256" key="3">
    <source>
        <dbReference type="ARBA" id="ARBA00022452"/>
    </source>
</evidence>
<dbReference type="Gene3D" id="2.170.130.10">
    <property type="entry name" value="TonB-dependent receptor, plug domain"/>
    <property type="match status" value="1"/>
</dbReference>
<keyword evidence="5 7" id="KW-0472">Membrane</keyword>
<keyword evidence="4 7" id="KW-0812">Transmembrane</keyword>
<dbReference type="Pfam" id="PF14905">
    <property type="entry name" value="OMP_b-brl_3"/>
    <property type="match status" value="1"/>
</dbReference>
<feature type="chain" id="PRO_5045311454" evidence="8">
    <location>
        <begin position="20"/>
        <end position="795"/>
    </location>
</feature>
<dbReference type="InterPro" id="IPR039426">
    <property type="entry name" value="TonB-dep_rcpt-like"/>
</dbReference>
<accession>A0ABN4ASF7</accession>
<dbReference type="RefSeq" id="WP_015026311.1">
    <property type="nucleotide sequence ID" value="NC_018742.1"/>
</dbReference>
<dbReference type="PANTHER" id="PTHR40980">
    <property type="entry name" value="PLUG DOMAIN-CONTAINING PROTEIN"/>
    <property type="match status" value="1"/>
</dbReference>
<protein>
    <submittedName>
        <fullName evidence="11">TonB-dependent receptor</fullName>
    </submittedName>
</protein>
<evidence type="ECO:0000256" key="6">
    <source>
        <dbReference type="ARBA" id="ARBA00023237"/>
    </source>
</evidence>
<name>A0ABN4ASF7_EMTOG</name>
<sequence length="795" mass="88129">MKKLPIIVFLLTTSIVSFAQKTINLSGIILDKNQAIEFVNVTISKTGDTTKVLQFAVSDSVGKFHFQLHEQGEFVLKASLIGYLTYKQIIKIGNSDLDLGNIELKTDNKLLGEVVVTAQKKLIEKTNEGFVVNAAANITQLGGTATDLLKSTPTIAVDADGAITLRGKTPLILINGRNSKLANADQIPASSIESIEVINNASAKYDANAQSGIINIILKKNAQNGTNGAIALGVGEGSRGRISSSALLNHRADKWNIGLAYDNRFAGRTKHITTNRTNFLLPETYQINQDRHDERVERLQNLKLNLDFQPNEKNTFSFEAIGNVQGQDNDEKLNSIILKQNMGFSNANDRHSLEYRRSKVGEFALNYNRKFADPKKSLSASATTSIEQGRENTDIDTQQLAENATKIGNVFYQKTHNYEDDVISNIIVDYATPIGAKGVFETGYKGTFRSVKNDYEASDKRENVFVVNQVSSNIFNFSEQINAVYALYHNQLGSEKWKYELGVRAEQVSNSGKTQDNSTKFTNEYLKLFPTANLIYDVSEGQSWKLSYGKRINRPSLGDFNPFVDITDALNPHSGNPNLKPEIVHAAELGYNKEWEKATITSNIFYRHSTNTIRQFLQPLGNGVVLRLPVNIGTADSYGLESVITAKPSRVYDFNASFTLFEQLFGGNNASAVAQQNTFNWFGKLINNITVGKNGKLQIIGNYTSAATTPQGNLIPIYYADLGYQQKLGKGNARLGLLVVDIFNTLNSGGKTLTTEFITNRTQKADTRAFMLTFAYSFKSGFKEKLMENKFSKEF</sequence>
<evidence type="ECO:0000259" key="9">
    <source>
        <dbReference type="Pfam" id="PF07715"/>
    </source>
</evidence>
<keyword evidence="6 7" id="KW-0998">Cell outer membrane</keyword>
<dbReference type="PANTHER" id="PTHR40980:SF4">
    <property type="entry name" value="TONB-DEPENDENT RECEPTOR-LIKE BETA-BARREL DOMAIN-CONTAINING PROTEIN"/>
    <property type="match status" value="1"/>
</dbReference>
<geneLocation type="plasmid" evidence="11 12">
    <name>pEMTOL01</name>
</geneLocation>
<keyword evidence="8" id="KW-0732">Signal</keyword>
<dbReference type="SUPFAM" id="SSF49464">
    <property type="entry name" value="Carboxypeptidase regulatory domain-like"/>
    <property type="match status" value="1"/>
</dbReference>
<keyword evidence="3 7" id="KW-1134">Transmembrane beta strand</keyword>
<dbReference type="InterPro" id="IPR036942">
    <property type="entry name" value="Beta-barrel_TonB_sf"/>
</dbReference>
<reference evidence="11 12" key="1">
    <citation type="submission" date="2011-07" db="EMBL/GenBank/DDBJ databases">
        <title>The complete genome of plasmid 1 of Emticicia oligotrophica DSM 17448.</title>
        <authorList>
            <consortium name="US DOE Joint Genome Institute (JGI-PGF)"/>
            <person name="Lucas S."/>
            <person name="Han J."/>
            <person name="Lapidus A."/>
            <person name="Bruce D."/>
            <person name="Goodwin L."/>
            <person name="Pitluck S."/>
            <person name="Peters L."/>
            <person name="Kyrpides N."/>
            <person name="Mavromatis K."/>
            <person name="Ivanova N."/>
            <person name="Ovchinnikova G."/>
            <person name="Teshima H."/>
            <person name="Detter J.C."/>
            <person name="Tapia R."/>
            <person name="Han C."/>
            <person name="Land M."/>
            <person name="Hauser L."/>
            <person name="Markowitz V."/>
            <person name="Cheng J.-F."/>
            <person name="Hugenholtz P."/>
            <person name="Woyke T."/>
            <person name="Wu D."/>
            <person name="Tindall B."/>
            <person name="Pomrenke H."/>
            <person name="Brambilla E."/>
            <person name="Klenk H.-P."/>
            <person name="Eisen J.A."/>
        </authorList>
    </citation>
    <scope>NUCLEOTIDE SEQUENCE [LARGE SCALE GENOMIC DNA]</scope>
    <source>
        <strain evidence="12">DSM 17448 / GPTSA100-15</strain>
        <plasmid evidence="11 12">pEMTOL01</plasmid>
    </source>
</reference>
<keyword evidence="11" id="KW-0614">Plasmid</keyword>
<dbReference type="SUPFAM" id="SSF56935">
    <property type="entry name" value="Porins"/>
    <property type="match status" value="1"/>
</dbReference>
<evidence type="ECO:0000259" key="10">
    <source>
        <dbReference type="Pfam" id="PF14905"/>
    </source>
</evidence>
<organism evidence="11 12">
    <name type="scientific">Emticicia oligotrophica (strain DSM 17448 / CIP 109782 / MTCC 6937 / GPTSA100-15)</name>
    <dbReference type="NCBI Taxonomy" id="929562"/>
    <lineage>
        <taxon>Bacteria</taxon>
        <taxon>Pseudomonadati</taxon>
        <taxon>Bacteroidota</taxon>
        <taxon>Cytophagia</taxon>
        <taxon>Cytophagales</taxon>
        <taxon>Leadbetterellaceae</taxon>
        <taxon>Emticicia</taxon>
    </lineage>
</organism>
<evidence type="ECO:0000256" key="4">
    <source>
        <dbReference type="ARBA" id="ARBA00022692"/>
    </source>
</evidence>
<dbReference type="Proteomes" id="UP000002875">
    <property type="component" value="Plasmid pEMTOL01"/>
</dbReference>
<evidence type="ECO:0000256" key="2">
    <source>
        <dbReference type="ARBA" id="ARBA00022448"/>
    </source>
</evidence>
<gene>
    <name evidence="11" type="ordered locus">Emtol_0295</name>
</gene>
<dbReference type="EMBL" id="CP002962">
    <property type="protein sequence ID" value="AFK05565.1"/>
    <property type="molecule type" value="Genomic_DNA"/>
</dbReference>